<keyword evidence="4" id="KW-0597">Phosphoprotein</keyword>
<dbReference type="GO" id="GO:0005524">
    <property type="term" value="F:ATP binding"/>
    <property type="evidence" value="ECO:0007669"/>
    <property type="project" value="UniProtKB-KW"/>
</dbReference>
<evidence type="ECO:0000256" key="10">
    <source>
        <dbReference type="ARBA" id="ARBA00022989"/>
    </source>
</evidence>
<keyword evidence="9" id="KW-0067">ATP-binding</keyword>
<dbReference type="STRING" id="748449.Halha_1638"/>
<feature type="transmembrane region" description="Helical" evidence="13">
    <location>
        <begin position="15"/>
        <end position="37"/>
    </location>
</feature>
<feature type="domain" description="HAMP" evidence="15">
    <location>
        <begin position="224"/>
        <end position="276"/>
    </location>
</feature>
<evidence type="ECO:0000256" key="1">
    <source>
        <dbReference type="ARBA" id="ARBA00000085"/>
    </source>
</evidence>
<dbReference type="FunFam" id="3.30.565.10:FF:000006">
    <property type="entry name" value="Sensor histidine kinase WalK"/>
    <property type="match status" value="1"/>
</dbReference>
<evidence type="ECO:0000313" key="17">
    <source>
        <dbReference type="Proteomes" id="UP000010880"/>
    </source>
</evidence>
<dbReference type="GO" id="GO:0000156">
    <property type="term" value="F:phosphorelay response regulator activity"/>
    <property type="evidence" value="ECO:0007669"/>
    <property type="project" value="TreeGrafter"/>
</dbReference>
<dbReference type="PROSITE" id="PS50109">
    <property type="entry name" value="HIS_KIN"/>
    <property type="match status" value="1"/>
</dbReference>
<dbReference type="eggNOG" id="COG5002">
    <property type="taxonomic scope" value="Bacteria"/>
</dbReference>
<keyword evidence="5" id="KW-0808">Transferase</keyword>
<dbReference type="GO" id="GO:0030295">
    <property type="term" value="F:protein kinase activator activity"/>
    <property type="evidence" value="ECO:0007669"/>
    <property type="project" value="TreeGrafter"/>
</dbReference>
<keyword evidence="10 13" id="KW-1133">Transmembrane helix</keyword>
<dbReference type="InterPro" id="IPR036097">
    <property type="entry name" value="HisK_dim/P_sf"/>
</dbReference>
<dbReference type="SUPFAM" id="SSF158472">
    <property type="entry name" value="HAMP domain-like"/>
    <property type="match status" value="1"/>
</dbReference>
<evidence type="ECO:0000256" key="3">
    <source>
        <dbReference type="ARBA" id="ARBA00012438"/>
    </source>
</evidence>
<keyword evidence="11" id="KW-0902">Two-component regulatory system</keyword>
<feature type="domain" description="Histidine kinase" evidence="14">
    <location>
        <begin position="400"/>
        <end position="615"/>
    </location>
</feature>
<dbReference type="GO" id="GO:0016020">
    <property type="term" value="C:membrane"/>
    <property type="evidence" value="ECO:0007669"/>
    <property type="project" value="UniProtKB-SubCell"/>
</dbReference>
<evidence type="ECO:0000256" key="6">
    <source>
        <dbReference type="ARBA" id="ARBA00022692"/>
    </source>
</evidence>
<dbReference type="CDD" id="cd00075">
    <property type="entry name" value="HATPase"/>
    <property type="match status" value="1"/>
</dbReference>
<dbReference type="SMART" id="SM00387">
    <property type="entry name" value="HATPase_c"/>
    <property type="match status" value="1"/>
</dbReference>
<organism evidence="16 17">
    <name type="scientific">Halobacteroides halobius (strain ATCC 35273 / DSM 5150 / MD-1)</name>
    <dbReference type="NCBI Taxonomy" id="748449"/>
    <lineage>
        <taxon>Bacteria</taxon>
        <taxon>Bacillati</taxon>
        <taxon>Bacillota</taxon>
        <taxon>Clostridia</taxon>
        <taxon>Halanaerobiales</taxon>
        <taxon>Halobacteroidaceae</taxon>
        <taxon>Halobacteroides</taxon>
    </lineage>
</organism>
<dbReference type="InterPro" id="IPR003660">
    <property type="entry name" value="HAMP_dom"/>
</dbReference>
<evidence type="ECO:0000256" key="7">
    <source>
        <dbReference type="ARBA" id="ARBA00022741"/>
    </source>
</evidence>
<comment type="subcellular location">
    <subcellularLocation>
        <location evidence="2">Membrane</location>
        <topology evidence="2">Multi-pass membrane protein</topology>
    </subcellularLocation>
</comment>
<evidence type="ECO:0000259" key="15">
    <source>
        <dbReference type="PROSITE" id="PS50885"/>
    </source>
</evidence>
<dbReference type="InterPro" id="IPR050351">
    <property type="entry name" value="BphY/WalK/GraS-like"/>
</dbReference>
<dbReference type="Gene3D" id="3.30.450.20">
    <property type="entry name" value="PAS domain"/>
    <property type="match status" value="1"/>
</dbReference>
<protein>
    <recommendedName>
        <fullName evidence="3">histidine kinase</fullName>
        <ecNumber evidence="3">2.7.13.3</ecNumber>
    </recommendedName>
</protein>
<name>L0K980_HALHC</name>
<dbReference type="CDD" id="cd06225">
    <property type="entry name" value="HAMP"/>
    <property type="match status" value="1"/>
</dbReference>
<dbReference type="SUPFAM" id="SSF55874">
    <property type="entry name" value="ATPase domain of HSP90 chaperone/DNA topoisomerase II/histidine kinase"/>
    <property type="match status" value="1"/>
</dbReference>
<keyword evidence="12 13" id="KW-0472">Membrane</keyword>
<dbReference type="EC" id="2.7.13.3" evidence="3"/>
<evidence type="ECO:0000256" key="13">
    <source>
        <dbReference type="SAM" id="Phobius"/>
    </source>
</evidence>
<dbReference type="AlphaFoldDB" id="L0K980"/>
<feature type="transmembrane region" description="Helical" evidence="13">
    <location>
        <begin position="203"/>
        <end position="222"/>
    </location>
</feature>
<dbReference type="HOGENOM" id="CLU_000445_89_2_9"/>
<dbReference type="InterPro" id="IPR013767">
    <property type="entry name" value="PAS_fold"/>
</dbReference>
<dbReference type="InterPro" id="IPR035965">
    <property type="entry name" value="PAS-like_dom_sf"/>
</dbReference>
<dbReference type="EMBL" id="CP003359">
    <property type="protein sequence ID" value="AGB41576.1"/>
    <property type="molecule type" value="Genomic_DNA"/>
</dbReference>
<comment type="catalytic activity">
    <reaction evidence="1">
        <text>ATP + protein L-histidine = ADP + protein N-phospho-L-histidine.</text>
        <dbReference type="EC" id="2.7.13.3"/>
    </reaction>
</comment>
<keyword evidence="17" id="KW-1185">Reference proteome</keyword>
<dbReference type="Gene3D" id="1.10.287.130">
    <property type="match status" value="1"/>
</dbReference>
<dbReference type="InterPro" id="IPR000014">
    <property type="entry name" value="PAS"/>
</dbReference>
<dbReference type="PANTHER" id="PTHR42878:SF7">
    <property type="entry name" value="SENSOR HISTIDINE KINASE GLRK"/>
    <property type="match status" value="1"/>
</dbReference>
<sequence>MLVLKMINNLFNKIMGSYILLPILILAVLVIFLPQYLEDYFVEAKQEELIRKSKLVTRLIKQDQSGNINQLLSNLEKMLNTSLVVIDQAGEIVNQGRQMGRMMQGMVNGMMGHGMMQGMMKDLGMKNHGMMGQGMMRNNPLGLKEELDKVLAGEKVVFKGMSPMLGQPVITVGIPVETDKRLALFLIAPIYGLQEMAVKIRNLTLRITLGAIIVALLLGYFITRGITRPLQKMKVQAQRIAAGNFDQQLSDLPNDEIGELGVSFNYMSQKLAQNINALAKEKTRMKEMLTSMTEGVLGIAANEKVMLANPKLKEIFSLEEEIINYNFSDYFPNELIDLVEEVLVNKKEIKREFEWQDQIITAQAAPVKGGDGQLWGIIILIRDVTEIRKLDQMRRLFVANVSHELKTPLTAVRGYLEAILDGVVNSRELEEEYLDRVLKETNRMSDLVTDILDLSRLQAGQIDFEIEEVNLISLIKSVIINLESKLEAREIIIEGSKELIIKTDASKLKEVVINLISNAIKFTDSDGEIKVQIKDNKNQVVVGIIDNGIGIPKAELSYIWERFYQVDRARKPNKEGTGLGLAIVKEIVEGLGGKIEVDSTKGEGSKFKFKLPKNYFH</sequence>
<evidence type="ECO:0000256" key="9">
    <source>
        <dbReference type="ARBA" id="ARBA00022840"/>
    </source>
</evidence>
<dbReference type="InterPro" id="IPR004358">
    <property type="entry name" value="Sig_transdc_His_kin-like_C"/>
</dbReference>
<evidence type="ECO:0000256" key="2">
    <source>
        <dbReference type="ARBA" id="ARBA00004141"/>
    </source>
</evidence>
<dbReference type="InterPro" id="IPR036890">
    <property type="entry name" value="HATPase_C_sf"/>
</dbReference>
<proteinExistence type="predicted"/>
<dbReference type="SMART" id="SM00304">
    <property type="entry name" value="HAMP"/>
    <property type="match status" value="1"/>
</dbReference>
<dbReference type="InterPro" id="IPR005467">
    <property type="entry name" value="His_kinase_dom"/>
</dbReference>
<keyword evidence="7" id="KW-0547">Nucleotide-binding</keyword>
<dbReference type="Pfam" id="PF00672">
    <property type="entry name" value="HAMP"/>
    <property type="match status" value="1"/>
</dbReference>
<dbReference type="SUPFAM" id="SSF55785">
    <property type="entry name" value="PYP-like sensor domain (PAS domain)"/>
    <property type="match status" value="1"/>
</dbReference>
<dbReference type="GO" id="GO:0000155">
    <property type="term" value="F:phosphorelay sensor kinase activity"/>
    <property type="evidence" value="ECO:0007669"/>
    <property type="project" value="InterPro"/>
</dbReference>
<dbReference type="GO" id="GO:0006355">
    <property type="term" value="P:regulation of DNA-templated transcription"/>
    <property type="evidence" value="ECO:0007669"/>
    <property type="project" value="InterPro"/>
</dbReference>
<dbReference type="Pfam" id="PF00512">
    <property type="entry name" value="HisKA"/>
    <property type="match status" value="1"/>
</dbReference>
<dbReference type="SMART" id="SM00388">
    <property type="entry name" value="HisKA"/>
    <property type="match status" value="1"/>
</dbReference>
<dbReference type="CDD" id="cd00082">
    <property type="entry name" value="HisKA"/>
    <property type="match status" value="1"/>
</dbReference>
<dbReference type="InterPro" id="IPR003661">
    <property type="entry name" value="HisK_dim/P_dom"/>
</dbReference>
<dbReference type="FunFam" id="1.10.287.130:FF:000001">
    <property type="entry name" value="Two-component sensor histidine kinase"/>
    <property type="match status" value="1"/>
</dbReference>
<dbReference type="Pfam" id="PF00989">
    <property type="entry name" value="PAS"/>
    <property type="match status" value="1"/>
</dbReference>
<dbReference type="Gene3D" id="6.10.340.10">
    <property type="match status" value="1"/>
</dbReference>
<evidence type="ECO:0000256" key="12">
    <source>
        <dbReference type="ARBA" id="ARBA00023136"/>
    </source>
</evidence>
<dbReference type="InterPro" id="IPR003594">
    <property type="entry name" value="HATPase_dom"/>
</dbReference>
<keyword evidence="8 16" id="KW-0418">Kinase</keyword>
<evidence type="ECO:0000259" key="14">
    <source>
        <dbReference type="PROSITE" id="PS50109"/>
    </source>
</evidence>
<dbReference type="Proteomes" id="UP000010880">
    <property type="component" value="Chromosome"/>
</dbReference>
<dbReference type="Gene3D" id="3.30.565.10">
    <property type="entry name" value="Histidine kinase-like ATPase, C-terminal domain"/>
    <property type="match status" value="1"/>
</dbReference>
<dbReference type="SUPFAM" id="SSF47384">
    <property type="entry name" value="Homodimeric domain of signal transducing histidine kinase"/>
    <property type="match status" value="1"/>
</dbReference>
<evidence type="ECO:0000256" key="11">
    <source>
        <dbReference type="ARBA" id="ARBA00023012"/>
    </source>
</evidence>
<accession>L0K980</accession>
<keyword evidence="6 13" id="KW-0812">Transmembrane</keyword>
<evidence type="ECO:0000256" key="5">
    <source>
        <dbReference type="ARBA" id="ARBA00022679"/>
    </source>
</evidence>
<dbReference type="PANTHER" id="PTHR42878">
    <property type="entry name" value="TWO-COMPONENT HISTIDINE KINASE"/>
    <property type="match status" value="1"/>
</dbReference>
<evidence type="ECO:0000256" key="8">
    <source>
        <dbReference type="ARBA" id="ARBA00022777"/>
    </source>
</evidence>
<evidence type="ECO:0000313" key="16">
    <source>
        <dbReference type="EMBL" id="AGB41576.1"/>
    </source>
</evidence>
<dbReference type="PRINTS" id="PR00344">
    <property type="entry name" value="BCTRLSENSOR"/>
</dbReference>
<dbReference type="Pfam" id="PF02518">
    <property type="entry name" value="HATPase_c"/>
    <property type="match status" value="1"/>
</dbReference>
<dbReference type="PROSITE" id="PS50885">
    <property type="entry name" value="HAMP"/>
    <property type="match status" value="1"/>
</dbReference>
<dbReference type="CDD" id="cd00130">
    <property type="entry name" value="PAS"/>
    <property type="match status" value="1"/>
</dbReference>
<gene>
    <name evidence="16" type="ordered locus">Halha_1638</name>
</gene>
<dbReference type="GO" id="GO:0007234">
    <property type="term" value="P:osmosensory signaling via phosphorelay pathway"/>
    <property type="evidence" value="ECO:0007669"/>
    <property type="project" value="TreeGrafter"/>
</dbReference>
<reference evidence="17" key="1">
    <citation type="submission" date="2012-02" db="EMBL/GenBank/DDBJ databases">
        <title>The complete genome of Halobacteroides halobius DSM 5150.</title>
        <authorList>
            <person name="Lucas S."/>
            <person name="Copeland A."/>
            <person name="Lapidus A."/>
            <person name="Glavina del Rio T."/>
            <person name="Dalin E."/>
            <person name="Tice H."/>
            <person name="Bruce D."/>
            <person name="Goodwin L."/>
            <person name="Pitluck S."/>
            <person name="Peters L."/>
            <person name="Mikhailova N."/>
            <person name="Gu W."/>
            <person name="Kyrpides N."/>
            <person name="Mavromatis K."/>
            <person name="Ivanova N."/>
            <person name="Brettin T."/>
            <person name="Detter J.C."/>
            <person name="Han C."/>
            <person name="Larimer F."/>
            <person name="Land M."/>
            <person name="Hauser L."/>
            <person name="Markowitz V."/>
            <person name="Cheng J.-F."/>
            <person name="Hugenholtz P."/>
            <person name="Woyke T."/>
            <person name="Wu D."/>
            <person name="Tindall B."/>
            <person name="Pomrenke H."/>
            <person name="Brambilla E."/>
            <person name="Klenk H.-P."/>
            <person name="Eisen J.A."/>
        </authorList>
    </citation>
    <scope>NUCLEOTIDE SEQUENCE [LARGE SCALE GENOMIC DNA]</scope>
    <source>
        <strain evidence="17">ATCC 35273 / DSM 5150 / MD-1</strain>
    </source>
</reference>
<evidence type="ECO:0000256" key="4">
    <source>
        <dbReference type="ARBA" id="ARBA00022553"/>
    </source>
</evidence>
<dbReference type="KEGG" id="hhl:Halha_1638"/>